<sequence>MPITRSGMRNQVIENLSVVAPPGEQFVACAHGMTGPSPWVDGLIGGLGALIMQMFRDYYFVTLTNTSVVVNRAGRIANRPKEIVAAIPVASGAIGEVRKGKIWGKIYIQFPGEDKPTKINVHRIWNADLDKFAAAAASNAHIPGPTAGQ</sequence>
<proteinExistence type="predicted"/>
<dbReference type="EMBL" id="JAGSOG010000120">
    <property type="protein sequence ID" value="MBR7836020.1"/>
    <property type="molecule type" value="Genomic_DNA"/>
</dbReference>
<keyword evidence="2" id="KW-1185">Reference proteome</keyword>
<gene>
    <name evidence="1" type="ORF">KDL01_22280</name>
</gene>
<evidence type="ECO:0000313" key="2">
    <source>
        <dbReference type="Proteomes" id="UP000675781"/>
    </source>
</evidence>
<dbReference type="RefSeq" id="WP_212530509.1">
    <property type="nucleotide sequence ID" value="NZ_JAGSOG010000120.1"/>
</dbReference>
<dbReference type="Proteomes" id="UP000675781">
    <property type="component" value="Unassembled WGS sequence"/>
</dbReference>
<evidence type="ECO:0000313" key="1">
    <source>
        <dbReference type="EMBL" id="MBR7836020.1"/>
    </source>
</evidence>
<dbReference type="AlphaFoldDB" id="A0A941ERB3"/>
<organism evidence="1 2">
    <name type="scientific">Actinospica durhamensis</name>
    <dbReference type="NCBI Taxonomy" id="1508375"/>
    <lineage>
        <taxon>Bacteria</taxon>
        <taxon>Bacillati</taxon>
        <taxon>Actinomycetota</taxon>
        <taxon>Actinomycetes</taxon>
        <taxon>Catenulisporales</taxon>
        <taxon>Actinospicaceae</taxon>
        <taxon>Actinospica</taxon>
    </lineage>
</organism>
<comment type="caution">
    <text evidence="1">The sequence shown here is derived from an EMBL/GenBank/DDBJ whole genome shotgun (WGS) entry which is preliminary data.</text>
</comment>
<name>A0A941ERB3_9ACTN</name>
<reference evidence="1" key="1">
    <citation type="submission" date="2021-04" db="EMBL/GenBank/DDBJ databases">
        <title>Genome based classification of Actinospica acidithermotolerans sp. nov., an actinobacterium isolated from an Indonesian hot spring.</title>
        <authorList>
            <person name="Kusuma A.B."/>
            <person name="Putra K.E."/>
            <person name="Nafisah S."/>
            <person name="Loh J."/>
            <person name="Nouioui I."/>
            <person name="Goodfellow M."/>
        </authorList>
    </citation>
    <scope>NUCLEOTIDE SEQUENCE</scope>
    <source>
        <strain evidence="1">CSCA 57</strain>
    </source>
</reference>
<protein>
    <submittedName>
        <fullName evidence="1">Uncharacterized protein</fullName>
    </submittedName>
</protein>
<accession>A0A941ERB3</accession>